<proteinExistence type="predicted"/>
<keyword evidence="2" id="KW-1185">Reference proteome</keyword>
<sequence length="35" mass="4206">MGLVIWMYLHPRVDVHSVTRNQYRSPQMLSVESFK</sequence>
<dbReference type="Proteomes" id="UP000277204">
    <property type="component" value="Unassembled WGS sequence"/>
</dbReference>
<dbReference type="AlphaFoldDB" id="A0A3P7WZA9"/>
<organism evidence="1 2">
    <name type="scientific">Schistosoma margrebowiei</name>
    <dbReference type="NCBI Taxonomy" id="48269"/>
    <lineage>
        <taxon>Eukaryota</taxon>
        <taxon>Metazoa</taxon>
        <taxon>Spiralia</taxon>
        <taxon>Lophotrochozoa</taxon>
        <taxon>Platyhelminthes</taxon>
        <taxon>Trematoda</taxon>
        <taxon>Digenea</taxon>
        <taxon>Strigeidida</taxon>
        <taxon>Schistosomatoidea</taxon>
        <taxon>Schistosomatidae</taxon>
        <taxon>Schistosoma</taxon>
    </lineage>
</organism>
<evidence type="ECO:0000313" key="1">
    <source>
        <dbReference type="EMBL" id="VDO59239.1"/>
    </source>
</evidence>
<reference evidence="1 2" key="1">
    <citation type="submission" date="2018-11" db="EMBL/GenBank/DDBJ databases">
        <authorList>
            <consortium name="Pathogen Informatics"/>
        </authorList>
    </citation>
    <scope>NUCLEOTIDE SEQUENCE [LARGE SCALE GENOMIC DNA]</scope>
    <source>
        <strain evidence="1 2">Zambia</strain>
    </source>
</reference>
<evidence type="ECO:0000313" key="2">
    <source>
        <dbReference type="Proteomes" id="UP000277204"/>
    </source>
</evidence>
<protein>
    <submittedName>
        <fullName evidence="1">Uncharacterized protein</fullName>
    </submittedName>
</protein>
<accession>A0A3P7WZA9</accession>
<dbReference type="EMBL" id="UZAI01001150">
    <property type="protein sequence ID" value="VDO59239.1"/>
    <property type="molecule type" value="Genomic_DNA"/>
</dbReference>
<name>A0A3P7WZA9_9TREM</name>
<gene>
    <name evidence="1" type="ORF">SMRZ_LOCUS3825</name>
</gene>